<reference evidence="1" key="1">
    <citation type="journal article" date="2016" name="Mol. Biol. Evol.">
        <title>Comparative Genomics of Early-Diverging Mushroom-Forming Fungi Provides Insights into the Origins of Lignocellulose Decay Capabilities.</title>
        <authorList>
            <person name="Nagy L.G."/>
            <person name="Riley R."/>
            <person name="Tritt A."/>
            <person name="Adam C."/>
            <person name="Daum C."/>
            <person name="Floudas D."/>
            <person name="Sun H."/>
            <person name="Yadav J.S."/>
            <person name="Pangilinan J."/>
            <person name="Larsson K.H."/>
            <person name="Matsuura K."/>
            <person name="Barry K."/>
            <person name="Labutti K."/>
            <person name="Kuo R."/>
            <person name="Ohm R.A."/>
            <person name="Bhattacharya S.S."/>
            <person name="Shirouzu T."/>
            <person name="Yoshinaga Y."/>
            <person name="Martin F.M."/>
            <person name="Grigoriev I.V."/>
            <person name="Hibbett D.S."/>
        </authorList>
    </citation>
    <scope>NUCLEOTIDE SEQUENCE [LARGE SCALE GENOMIC DNA]</scope>
    <source>
        <strain evidence="1">CBS 109695</strain>
    </source>
</reference>
<evidence type="ECO:0000313" key="1">
    <source>
        <dbReference type="EMBL" id="KZP10697.1"/>
    </source>
</evidence>
<proteinExistence type="predicted"/>
<dbReference type="AlphaFoldDB" id="A0A165ZKY1"/>
<organism evidence="1">
    <name type="scientific">Athelia psychrophila</name>
    <dbReference type="NCBI Taxonomy" id="1759441"/>
    <lineage>
        <taxon>Eukaryota</taxon>
        <taxon>Fungi</taxon>
        <taxon>Dikarya</taxon>
        <taxon>Basidiomycota</taxon>
        <taxon>Agaricomycotina</taxon>
        <taxon>Agaricomycetes</taxon>
        <taxon>Agaricomycetidae</taxon>
        <taxon>Atheliales</taxon>
        <taxon>Atheliaceae</taxon>
        <taxon>Athelia</taxon>
    </lineage>
</organism>
<sequence length="165" mass="18376">MYASPYTFHMTDDQLIIILAGPALVSSGPWVHLDWPAQLTVRSSRLTFATKLGIYFNRVRSLYLSSFSDELERIGYKGARQQLSDIGEQRAIALLDWHNALAGKEQSPFANRSGFQSARAFRKSRGIRRIGAGNATDVKSEAGNKDVRIRTPGNTVMFATRILAE</sequence>
<dbReference type="EMBL" id="KV417675">
    <property type="protein sequence ID" value="KZP10697.1"/>
    <property type="molecule type" value="Genomic_DNA"/>
</dbReference>
<gene>
    <name evidence="1" type="ORF">FIBSPDRAFT_201074</name>
</gene>
<accession>A0A165ZKY1</accession>
<protein>
    <submittedName>
        <fullName evidence="1">Uncharacterized protein</fullName>
    </submittedName>
</protein>
<name>A0A165ZKY1_9AGAM</name>